<dbReference type="RefSeq" id="WP_155282994.1">
    <property type="nucleotide sequence ID" value="NZ_AP019831.1"/>
</dbReference>
<dbReference type="OrthoDB" id="80200at2"/>
<gene>
    <name evidence="2" type="ORF">JMUB3870_1917</name>
</gene>
<proteinExistence type="predicted"/>
<dbReference type="Proteomes" id="UP000422644">
    <property type="component" value="Chromosome"/>
</dbReference>
<keyword evidence="1" id="KW-0472">Membrane</keyword>
<dbReference type="EMBL" id="AP019831">
    <property type="protein sequence ID" value="BBM45797.1"/>
    <property type="molecule type" value="Genomic_DNA"/>
</dbReference>
<keyword evidence="1" id="KW-0812">Transmembrane</keyword>
<sequence>MPEYKVMKEYKKSFEKTFKKIYTAKYKLFVINFILMMTNNLFSENMQQNEDGNIKVNQVEENNLNIESSQKFITNQAKKERGVEKMNFYIPVNEQNKFSTYGEIDYRQNKNIYKYTFGEGYVSLNRNWDFNYRVMREFQRYKERENANNDSNSWDNELYFSRKNKNFKIGKREFGSNFVLGVKHTENSTKITENTRDYKFYLGQKISSSFPSLGRGGTFMEYGLTLNGVHGSIRNGYSILGSIGSSTLLGYGFQWSNSIEGEYMDYNNYKGNLRGKYETVFRWTYELGKYFAFSPEATFKAEKYFNYKIDNLNIESSAGMYLLYSQNFTDKFRAYGKAGPLFRYEKTKYGTYEYKKSQLTGYAKIGLEYVF</sequence>
<organism evidence="2 3">
    <name type="scientific">Leptotrichia trevisanii</name>
    <dbReference type="NCBI Taxonomy" id="109328"/>
    <lineage>
        <taxon>Bacteria</taxon>
        <taxon>Fusobacteriati</taxon>
        <taxon>Fusobacteriota</taxon>
        <taxon>Fusobacteriia</taxon>
        <taxon>Fusobacteriales</taxon>
        <taxon>Leptotrichiaceae</taxon>
        <taxon>Leptotrichia</taxon>
    </lineage>
</organism>
<reference evidence="2 3" key="1">
    <citation type="submission" date="2019-07" db="EMBL/GenBank/DDBJ databases">
        <title>Complete Genome Sequence of Leptotrichia trevisanii Strain JMUB3870.</title>
        <authorList>
            <person name="Watanabe S."/>
            <person name="Cui L."/>
        </authorList>
    </citation>
    <scope>NUCLEOTIDE SEQUENCE [LARGE SCALE GENOMIC DNA]</scope>
    <source>
        <strain evidence="2 3">JMUB3870</strain>
    </source>
</reference>
<evidence type="ECO:0000313" key="2">
    <source>
        <dbReference type="EMBL" id="BBM45797.1"/>
    </source>
</evidence>
<keyword evidence="3" id="KW-1185">Reference proteome</keyword>
<dbReference type="AlphaFoldDB" id="A0A510K3M2"/>
<accession>A0A510K3M2</accession>
<feature type="transmembrane region" description="Helical" evidence="1">
    <location>
        <begin position="21"/>
        <end position="42"/>
    </location>
</feature>
<evidence type="ECO:0000313" key="3">
    <source>
        <dbReference type="Proteomes" id="UP000422644"/>
    </source>
</evidence>
<name>A0A510K3M2_9FUSO</name>
<keyword evidence="1" id="KW-1133">Transmembrane helix</keyword>
<protein>
    <submittedName>
        <fullName evidence="2">Uncharacterized protein</fullName>
    </submittedName>
</protein>
<evidence type="ECO:0000256" key="1">
    <source>
        <dbReference type="SAM" id="Phobius"/>
    </source>
</evidence>